<dbReference type="GO" id="GO:0017061">
    <property type="term" value="F:S-methyl-5-thioadenosine phosphorylase activity"/>
    <property type="evidence" value="ECO:0007669"/>
    <property type="project" value="UniProtKB-EC"/>
</dbReference>
<accession>A0A0G1I112</accession>
<dbReference type="InterPro" id="IPR038371">
    <property type="entry name" value="Cu_polyphenol_OxRdtase_sf"/>
</dbReference>
<dbReference type="Gene3D" id="3.60.140.10">
    <property type="entry name" value="CNF1/YfiH-like putative cysteine hydrolases"/>
    <property type="match status" value="1"/>
</dbReference>
<dbReference type="Proteomes" id="UP000034752">
    <property type="component" value="Unassembled WGS sequence"/>
</dbReference>
<dbReference type="EMBL" id="LCIJ01000003">
    <property type="protein sequence ID" value="KKT53086.1"/>
    <property type="molecule type" value="Genomic_DNA"/>
</dbReference>
<evidence type="ECO:0000313" key="2">
    <source>
        <dbReference type="Proteomes" id="UP000034752"/>
    </source>
</evidence>
<dbReference type="GO" id="GO:0046872">
    <property type="term" value="F:metal ion binding"/>
    <property type="evidence" value="ECO:0007669"/>
    <property type="project" value="UniProtKB-KW"/>
</dbReference>
<gene>
    <name evidence="1" type="ORF">VE96_C0003G0026</name>
</gene>
<dbReference type="InterPro" id="IPR011324">
    <property type="entry name" value="Cytotoxic_necrot_fac-like_cat"/>
</dbReference>
<reference evidence="1 2" key="1">
    <citation type="journal article" date="2015" name="Nature">
        <title>rRNA introns, odd ribosomes, and small enigmatic genomes across a large radiation of phyla.</title>
        <authorList>
            <person name="Brown C.T."/>
            <person name="Hug L.A."/>
            <person name="Thomas B.C."/>
            <person name="Sharon I."/>
            <person name="Castelle C.J."/>
            <person name="Singh A."/>
            <person name="Wilkins M.J."/>
            <person name="Williams K.H."/>
            <person name="Banfield J.F."/>
        </authorList>
    </citation>
    <scope>NUCLEOTIDE SEQUENCE [LARGE SCALE GENOMIC DNA]</scope>
</reference>
<evidence type="ECO:0000313" key="1">
    <source>
        <dbReference type="EMBL" id="KKT53086.1"/>
    </source>
</evidence>
<proteinExistence type="predicted"/>
<sequence>MISCAHIDFGDAFFRGKTDHCDTIVGRTNDPDLRQKLELITGTNNFIHPYSDHSGRIIFARKNHRKSTIKSGDAFIIESDSPAQAGIIRTRDCVPILGEVYGFLLGIHISNQTEFGYDSRNFKQPITKRVFVELIEYHYGMDLTNCQVYIGPCIAGIMNDGCECYGYTENHSQRDGTRLLRLIQTHHPDVNLEGLFFWKDNQDKIYFRWGALIVEILQSLGIPRKNIHTNYNYCTRCSNGWWSTRAFNHTTDPGEKALFAEVGPSNLAWINRQ</sequence>
<protein>
    <submittedName>
        <fullName evidence="1">Uncharacterized protein</fullName>
    </submittedName>
</protein>
<organism evidence="1 2">
    <name type="scientific">candidate division Kazan bacterium GW2011_GWA1_44_22</name>
    <dbReference type="NCBI Taxonomy" id="1620410"/>
    <lineage>
        <taxon>Bacteria</taxon>
        <taxon>Bacteria division Kazan-3B-28</taxon>
    </lineage>
</organism>
<comment type="caution">
    <text evidence="1">The sequence shown here is derived from an EMBL/GenBank/DDBJ whole genome shotgun (WGS) entry which is preliminary data.</text>
</comment>
<name>A0A0G1I112_UNCK3</name>
<dbReference type="SUPFAM" id="SSF64438">
    <property type="entry name" value="CNF1/YfiH-like putative cysteine hydrolases"/>
    <property type="match status" value="1"/>
</dbReference>
<dbReference type="AlphaFoldDB" id="A0A0G1I112"/>